<dbReference type="AlphaFoldDB" id="A0A255H2X8"/>
<dbReference type="Proteomes" id="UP000216311">
    <property type="component" value="Unassembled WGS sequence"/>
</dbReference>
<evidence type="ECO:0000256" key="1">
    <source>
        <dbReference type="SAM" id="Phobius"/>
    </source>
</evidence>
<evidence type="ECO:0000313" key="2">
    <source>
        <dbReference type="EMBL" id="OYO21960.1"/>
    </source>
</evidence>
<sequence>MSEHRAPKASDGYLAQFAKRFGAETQQANDFLRTDLGMALMWGAVILVGAVFIAVALFAGN</sequence>
<feature type="transmembrane region" description="Helical" evidence="1">
    <location>
        <begin position="39"/>
        <end position="59"/>
    </location>
</feature>
<evidence type="ECO:0000313" key="3">
    <source>
        <dbReference type="Proteomes" id="UP000216311"/>
    </source>
</evidence>
<name>A0A255H2X8_9ACTN</name>
<reference evidence="2 3" key="1">
    <citation type="submission" date="2017-07" db="EMBL/GenBank/DDBJ databases">
        <title>Draft whole genome sequences of clinical Proprionibacteriaceae strains.</title>
        <authorList>
            <person name="Bernier A.-M."/>
            <person name="Bernard K."/>
            <person name="Domingo M.-C."/>
        </authorList>
    </citation>
    <scope>NUCLEOTIDE SEQUENCE [LARGE SCALE GENOMIC DNA]</scope>
    <source>
        <strain evidence="2 3">NML 130396</strain>
    </source>
</reference>
<gene>
    <name evidence="2" type="ORF">CGZ93_08470</name>
</gene>
<dbReference type="EMBL" id="NMVQ01000012">
    <property type="protein sequence ID" value="OYO21960.1"/>
    <property type="molecule type" value="Genomic_DNA"/>
</dbReference>
<keyword evidence="3" id="KW-1185">Reference proteome</keyword>
<dbReference type="RefSeq" id="WP_094363703.1">
    <property type="nucleotide sequence ID" value="NZ_NMVQ01000012.1"/>
</dbReference>
<proteinExistence type="predicted"/>
<protein>
    <submittedName>
        <fullName evidence="2">Uncharacterized protein</fullName>
    </submittedName>
</protein>
<comment type="caution">
    <text evidence="2">The sequence shown here is derived from an EMBL/GenBank/DDBJ whole genome shotgun (WGS) entry which is preliminary data.</text>
</comment>
<organism evidence="2 3">
    <name type="scientific">Enemella dayhoffiae</name>
    <dbReference type="NCBI Taxonomy" id="2016507"/>
    <lineage>
        <taxon>Bacteria</taxon>
        <taxon>Bacillati</taxon>
        <taxon>Actinomycetota</taxon>
        <taxon>Actinomycetes</taxon>
        <taxon>Propionibacteriales</taxon>
        <taxon>Propionibacteriaceae</taxon>
        <taxon>Enemella</taxon>
    </lineage>
</organism>
<keyword evidence="1" id="KW-0472">Membrane</keyword>
<keyword evidence="1" id="KW-1133">Transmembrane helix</keyword>
<keyword evidence="1" id="KW-0812">Transmembrane</keyword>
<accession>A0A255H2X8</accession>